<dbReference type="GO" id="GO:0005524">
    <property type="term" value="F:ATP binding"/>
    <property type="evidence" value="ECO:0007669"/>
    <property type="project" value="UniProtKB-UniRule"/>
</dbReference>
<evidence type="ECO:0000256" key="4">
    <source>
        <dbReference type="PROSITE-ProRule" id="PRU00409"/>
    </source>
</evidence>
<dbReference type="InterPro" id="IPR004666">
    <property type="entry name" value="Rp_bS6_RimK/Lys_biosynth_LsyX"/>
</dbReference>
<dbReference type="PROSITE" id="PS50975">
    <property type="entry name" value="ATP_GRASP"/>
    <property type="match status" value="1"/>
</dbReference>
<dbReference type="NCBIfam" id="TIGR00768">
    <property type="entry name" value="rimK_fam"/>
    <property type="match status" value="1"/>
</dbReference>
<evidence type="ECO:0000259" key="5">
    <source>
        <dbReference type="PROSITE" id="PS50975"/>
    </source>
</evidence>
<name>A0A517MKY2_9BACT</name>
<dbReference type="Pfam" id="PF08443">
    <property type="entry name" value="RimK"/>
    <property type="match status" value="1"/>
</dbReference>
<evidence type="ECO:0000256" key="3">
    <source>
        <dbReference type="ARBA" id="ARBA00022840"/>
    </source>
</evidence>
<gene>
    <name evidence="6" type="primary">rimK_3</name>
    <name evidence="6" type="ORF">FF011L_43360</name>
</gene>
<keyword evidence="7" id="KW-1185">Reference proteome</keyword>
<organism evidence="6 7">
    <name type="scientific">Roseimaritima multifibrata</name>
    <dbReference type="NCBI Taxonomy" id="1930274"/>
    <lineage>
        <taxon>Bacteria</taxon>
        <taxon>Pseudomonadati</taxon>
        <taxon>Planctomycetota</taxon>
        <taxon>Planctomycetia</taxon>
        <taxon>Pirellulales</taxon>
        <taxon>Pirellulaceae</taxon>
        <taxon>Roseimaritima</taxon>
    </lineage>
</organism>
<dbReference type="RefSeq" id="WP_145353732.1">
    <property type="nucleotide sequence ID" value="NZ_CP036262.1"/>
</dbReference>
<dbReference type="KEGG" id="rml:FF011L_43360"/>
<dbReference type="GO" id="GO:0046872">
    <property type="term" value="F:metal ion binding"/>
    <property type="evidence" value="ECO:0007669"/>
    <property type="project" value="UniProtKB-KW"/>
</dbReference>
<accession>A0A517MKY2</accession>
<evidence type="ECO:0000313" key="7">
    <source>
        <dbReference type="Proteomes" id="UP000320672"/>
    </source>
</evidence>
<dbReference type="InterPro" id="IPR011761">
    <property type="entry name" value="ATP-grasp"/>
</dbReference>
<evidence type="ECO:0000313" key="6">
    <source>
        <dbReference type="EMBL" id="QDS95539.1"/>
    </source>
</evidence>
<dbReference type="PANTHER" id="PTHR21621:SF0">
    <property type="entry name" value="BETA-CITRYLGLUTAMATE SYNTHASE B-RELATED"/>
    <property type="match status" value="1"/>
</dbReference>
<feature type="domain" description="ATP-grasp" evidence="5">
    <location>
        <begin position="121"/>
        <end position="301"/>
    </location>
</feature>
<dbReference type="InterPro" id="IPR013651">
    <property type="entry name" value="ATP-grasp_RimK-type"/>
</dbReference>
<dbReference type="AlphaFoldDB" id="A0A517MKY2"/>
<keyword evidence="3 4" id="KW-0067">ATP-binding</keyword>
<evidence type="ECO:0000256" key="1">
    <source>
        <dbReference type="ARBA" id="ARBA00022723"/>
    </source>
</evidence>
<dbReference type="PANTHER" id="PTHR21621">
    <property type="entry name" value="RIBOSOMAL PROTEIN S6 MODIFICATION PROTEIN"/>
    <property type="match status" value="1"/>
</dbReference>
<dbReference type="GO" id="GO:0005737">
    <property type="term" value="C:cytoplasm"/>
    <property type="evidence" value="ECO:0007669"/>
    <property type="project" value="TreeGrafter"/>
</dbReference>
<dbReference type="GO" id="GO:0009432">
    <property type="term" value="P:SOS response"/>
    <property type="evidence" value="ECO:0007669"/>
    <property type="project" value="TreeGrafter"/>
</dbReference>
<dbReference type="Gene3D" id="3.40.50.20">
    <property type="match status" value="1"/>
</dbReference>
<evidence type="ECO:0000256" key="2">
    <source>
        <dbReference type="ARBA" id="ARBA00022741"/>
    </source>
</evidence>
<reference evidence="6 7" key="1">
    <citation type="submission" date="2019-02" db="EMBL/GenBank/DDBJ databases">
        <title>Deep-cultivation of Planctomycetes and their phenomic and genomic characterization uncovers novel biology.</title>
        <authorList>
            <person name="Wiegand S."/>
            <person name="Jogler M."/>
            <person name="Boedeker C."/>
            <person name="Pinto D."/>
            <person name="Vollmers J."/>
            <person name="Rivas-Marin E."/>
            <person name="Kohn T."/>
            <person name="Peeters S.H."/>
            <person name="Heuer A."/>
            <person name="Rast P."/>
            <person name="Oberbeckmann S."/>
            <person name="Bunk B."/>
            <person name="Jeske O."/>
            <person name="Meyerdierks A."/>
            <person name="Storesund J.E."/>
            <person name="Kallscheuer N."/>
            <person name="Luecker S."/>
            <person name="Lage O.M."/>
            <person name="Pohl T."/>
            <person name="Merkel B.J."/>
            <person name="Hornburger P."/>
            <person name="Mueller R.-W."/>
            <person name="Bruemmer F."/>
            <person name="Labrenz M."/>
            <person name="Spormann A.M."/>
            <person name="Op den Camp H."/>
            <person name="Overmann J."/>
            <person name="Amann R."/>
            <person name="Jetten M.S.M."/>
            <person name="Mascher T."/>
            <person name="Medema M.H."/>
            <person name="Devos D.P."/>
            <person name="Kaster A.-K."/>
            <person name="Ovreas L."/>
            <person name="Rohde M."/>
            <person name="Galperin M.Y."/>
            <person name="Jogler C."/>
        </authorList>
    </citation>
    <scope>NUCLEOTIDE SEQUENCE [LARGE SCALE GENOMIC DNA]</scope>
    <source>
        <strain evidence="6 7">FF011L</strain>
    </source>
</reference>
<dbReference type="EMBL" id="CP036262">
    <property type="protein sequence ID" value="QDS95539.1"/>
    <property type="molecule type" value="Genomic_DNA"/>
</dbReference>
<dbReference type="Gene3D" id="3.30.1490.20">
    <property type="entry name" value="ATP-grasp fold, A domain"/>
    <property type="match status" value="1"/>
</dbReference>
<dbReference type="Gene3D" id="3.30.470.20">
    <property type="entry name" value="ATP-grasp fold, B domain"/>
    <property type="match status" value="1"/>
</dbReference>
<sequence>MDQPAVPASNRKPLQILVLGPDEGWHADRLRSAAQAAGHQMQFARYETLAASLDGKGRHRPGCSLGTLESFDAILTRTMPTGSLEQITFRLATLHSLIDSPTVVVNPPRALETAIDKYATLTAVSGLGYDVPATVVVQSRREAMEAFERLGGDVVVKPLFGGEGRGVMRVQDPQLAWTTFATLERLDAVCYVQQFVPPGGIDTRYFVIGDGVWGIRRQAREGWRTNVSQGGQSVAVPVSESQRLLALRVARRIGIEIGSVDVLEASDGLPRVLEVNGVPGWKGAATALQIDLAAEMIRHVEVLVASRRNEFADIMEPTSNCSPFARPTE</sequence>
<dbReference type="OrthoDB" id="9786585at2"/>
<dbReference type="Proteomes" id="UP000320672">
    <property type="component" value="Chromosome"/>
</dbReference>
<protein>
    <submittedName>
        <fullName evidence="6">Ribosomal protein S6 modification protein</fullName>
    </submittedName>
</protein>
<keyword evidence="1" id="KW-0479">Metal-binding</keyword>
<dbReference type="GO" id="GO:0018169">
    <property type="term" value="F:ribosomal S6-glutamic acid ligase activity"/>
    <property type="evidence" value="ECO:0007669"/>
    <property type="project" value="TreeGrafter"/>
</dbReference>
<dbReference type="SUPFAM" id="SSF56059">
    <property type="entry name" value="Glutathione synthetase ATP-binding domain-like"/>
    <property type="match status" value="1"/>
</dbReference>
<proteinExistence type="predicted"/>
<dbReference type="InterPro" id="IPR013815">
    <property type="entry name" value="ATP_grasp_subdomain_1"/>
</dbReference>
<keyword evidence="2 4" id="KW-0547">Nucleotide-binding</keyword>